<dbReference type="EMBL" id="BBMN01000004">
    <property type="protein sequence ID" value="GAL04684.1"/>
    <property type="molecule type" value="Genomic_DNA"/>
</dbReference>
<evidence type="ECO:0000259" key="1">
    <source>
        <dbReference type="PROSITE" id="PS51549"/>
    </source>
</evidence>
<gene>
    <name evidence="2" type="ORF">JCM19237_1356</name>
</gene>
<protein>
    <submittedName>
        <fullName evidence="2">Phenylalanyl-tRNA synthetase beta subunit</fullName>
    </submittedName>
</protein>
<dbReference type="eggNOG" id="ENOG5032QUS">
    <property type="taxonomic scope" value="Bacteria"/>
</dbReference>
<dbReference type="STRING" id="754436.JCM19237_1356"/>
<dbReference type="InterPro" id="IPR019545">
    <property type="entry name" value="DM13_domain"/>
</dbReference>
<dbReference type="Pfam" id="PF10517">
    <property type="entry name" value="DM13"/>
    <property type="match status" value="1"/>
</dbReference>
<keyword evidence="2" id="KW-0436">Ligase</keyword>
<keyword evidence="2" id="KW-0030">Aminoacyl-tRNA synthetase</keyword>
<evidence type="ECO:0000313" key="3">
    <source>
        <dbReference type="Proteomes" id="UP000029227"/>
    </source>
</evidence>
<sequence length="175" mass="19288">MLRALGLLISHGVALAAGFVLGIYALPILIAPDAPPVSMISATAQDALFTTTFDKNRQDSDFLHWGEGEVTIGNEAITFVGELAPGPDYKLYLSPVYVETEADFNTNKSAMVQLGDIHSFDRFMLPLDSAVDINQYNTVIVWCESFGQYITSHSIVNDRQPKESPYEIRGFHQGM</sequence>
<evidence type="ECO:0000313" key="2">
    <source>
        <dbReference type="EMBL" id="GAL04684.1"/>
    </source>
</evidence>
<organism evidence="2 3">
    <name type="scientific">Photobacterium aphoticum</name>
    <dbReference type="NCBI Taxonomy" id="754436"/>
    <lineage>
        <taxon>Bacteria</taxon>
        <taxon>Pseudomonadati</taxon>
        <taxon>Pseudomonadota</taxon>
        <taxon>Gammaproteobacteria</taxon>
        <taxon>Vibrionales</taxon>
        <taxon>Vibrionaceae</taxon>
        <taxon>Photobacterium</taxon>
    </lineage>
</organism>
<dbReference type="AlphaFoldDB" id="A0A090QS66"/>
<dbReference type="Proteomes" id="UP000029227">
    <property type="component" value="Unassembled WGS sequence"/>
</dbReference>
<accession>A0A090QS66</accession>
<dbReference type="PROSITE" id="PS51549">
    <property type="entry name" value="DM13"/>
    <property type="match status" value="1"/>
</dbReference>
<feature type="domain" description="DM13" evidence="1">
    <location>
        <begin position="51"/>
        <end position="156"/>
    </location>
</feature>
<comment type="caution">
    <text evidence="2">The sequence shown here is derived from an EMBL/GenBank/DDBJ whole genome shotgun (WGS) entry which is preliminary data.</text>
</comment>
<dbReference type="GO" id="GO:0004812">
    <property type="term" value="F:aminoacyl-tRNA ligase activity"/>
    <property type="evidence" value="ECO:0007669"/>
    <property type="project" value="UniProtKB-KW"/>
</dbReference>
<reference evidence="2 3" key="1">
    <citation type="journal article" date="2014" name="Genome Announc.">
        <title>Draft Genome Sequences of Two Vibrionaceae Species, Vibrio ponticus C121 and Photobacterium aphoticum C119, Isolated as Coral Reef Microbiota.</title>
        <authorList>
            <person name="Al-saari N."/>
            <person name="Meirelles P.M."/>
            <person name="Mino S."/>
            <person name="Suda W."/>
            <person name="Oshima K."/>
            <person name="Hattori M."/>
            <person name="Ohkuma M."/>
            <person name="Thompson F.L."/>
            <person name="Gomez-Gil B."/>
            <person name="Sawabe T."/>
            <person name="Sawabe T."/>
        </authorList>
    </citation>
    <scope>NUCLEOTIDE SEQUENCE [LARGE SCALE GENOMIC DNA]</scope>
    <source>
        <strain evidence="2 3">JCM 19237</strain>
    </source>
</reference>
<proteinExistence type="predicted"/>
<name>A0A090QS66_9GAMM</name>